<sequence length="114" mass="11433">MPRIAIAANASTITTTASAQPQVRCRTDVASVRGGIDCGTAVFGGIPVGIRGGGVGAWLVWKTSVAASWAVTITWVSLASKPGAVKRRSRCASGCVTAASLSEVVITTVSVSAS</sequence>
<proteinExistence type="predicted"/>
<evidence type="ECO:0000313" key="2">
    <source>
        <dbReference type="Proteomes" id="UP000049023"/>
    </source>
</evidence>
<organism evidence="1 2">
    <name type="scientific">Mycobacterium tuberculosis</name>
    <dbReference type="NCBI Taxonomy" id="1773"/>
    <lineage>
        <taxon>Bacteria</taxon>
        <taxon>Bacillati</taxon>
        <taxon>Actinomycetota</taxon>
        <taxon>Actinomycetes</taxon>
        <taxon>Mycobacteriales</taxon>
        <taxon>Mycobacteriaceae</taxon>
        <taxon>Mycobacterium</taxon>
        <taxon>Mycobacterium tuberculosis complex</taxon>
    </lineage>
</organism>
<reference evidence="1 2" key="1">
    <citation type="submission" date="2015-03" db="EMBL/GenBank/DDBJ databases">
        <authorList>
            <consortium name="Pathogen Informatics"/>
        </authorList>
    </citation>
    <scope>NUCLEOTIDE SEQUENCE [LARGE SCALE GENOMIC DNA]</scope>
    <source>
        <strain evidence="1 2">Bir 187</strain>
    </source>
</reference>
<gene>
    <name evidence="1" type="ORF">ERS027661_04495</name>
</gene>
<dbReference type="Proteomes" id="UP000049023">
    <property type="component" value="Unassembled WGS sequence"/>
</dbReference>
<accession>A0A655AKL4</accession>
<name>A0A655AKL4_MYCTX</name>
<evidence type="ECO:0000313" key="1">
    <source>
        <dbReference type="EMBL" id="CKT53993.1"/>
    </source>
</evidence>
<dbReference type="AlphaFoldDB" id="A0A655AKL4"/>
<dbReference type="EMBL" id="CNFU01001562">
    <property type="protein sequence ID" value="CKT53993.1"/>
    <property type="molecule type" value="Genomic_DNA"/>
</dbReference>
<protein>
    <submittedName>
        <fullName evidence="1">Uncharacterized protein</fullName>
    </submittedName>
</protein>